<feature type="region of interest" description="Disordered" evidence="1">
    <location>
        <begin position="180"/>
        <end position="214"/>
    </location>
</feature>
<evidence type="ECO:0000313" key="2">
    <source>
        <dbReference type="EMBL" id="KAK7052723.1"/>
    </source>
</evidence>
<feature type="region of interest" description="Disordered" evidence="1">
    <location>
        <begin position="1"/>
        <end position="26"/>
    </location>
</feature>
<protein>
    <submittedName>
        <fullName evidence="2">Uncharacterized protein</fullName>
    </submittedName>
</protein>
<feature type="compositionally biased region" description="Basic and acidic residues" evidence="1">
    <location>
        <begin position="151"/>
        <end position="161"/>
    </location>
</feature>
<proteinExistence type="predicted"/>
<sequence length="407" mass="45140">MALLDATAHSRLDKRKKKQMKKKGIHTGRMGSIAGSQCCGMLAGSMEAELAVAVDRRIRLYRERLHPQWMRQPGAEPQEPRVDPADRDVKEGGYGYKNKGGGFEGEAHGRDVVIPPMAAKKHSQASRNKSRNHIPSRSRCKTKLGVAKASESGEVHESDVGNAERSRVALRAVDVDGGAEGLSVKDEDNVEEKDKGRGNHINGDPPSPPRSRFPYDPDEWIQSARRYKRTYSALVLDPPYISFPHFRRVVYQNENVWLLTRICLVLAFPISHLNWFNASSLVLHGSDVAMQLIRFNACSLVLFGSDVPIAYFSLLHLNLEPDVFCTRTSSKNATICSTALCLVFSVLLWHLGEGEPAGPPLSQACARDYSRNGLKMHSPFIEGTLDSITHTAGARKKGSPQLDFNFR</sequence>
<dbReference type="Proteomes" id="UP001362999">
    <property type="component" value="Unassembled WGS sequence"/>
</dbReference>
<reference evidence="2 3" key="1">
    <citation type="journal article" date="2024" name="J Genomics">
        <title>Draft genome sequencing and assembly of Favolaschia claudopus CIRM-BRFM 2984 isolated from oak limbs.</title>
        <authorList>
            <person name="Navarro D."/>
            <person name="Drula E."/>
            <person name="Chaduli D."/>
            <person name="Cazenave R."/>
            <person name="Ahrendt S."/>
            <person name="Wang J."/>
            <person name="Lipzen A."/>
            <person name="Daum C."/>
            <person name="Barry K."/>
            <person name="Grigoriev I.V."/>
            <person name="Favel A."/>
            <person name="Rosso M.N."/>
            <person name="Martin F."/>
        </authorList>
    </citation>
    <scope>NUCLEOTIDE SEQUENCE [LARGE SCALE GENOMIC DNA]</scope>
    <source>
        <strain evidence="2 3">CIRM-BRFM 2984</strain>
    </source>
</reference>
<feature type="region of interest" description="Disordered" evidence="1">
    <location>
        <begin position="118"/>
        <end position="161"/>
    </location>
</feature>
<accession>A0AAW0DMF0</accession>
<organism evidence="2 3">
    <name type="scientific">Favolaschia claudopus</name>
    <dbReference type="NCBI Taxonomy" id="2862362"/>
    <lineage>
        <taxon>Eukaryota</taxon>
        <taxon>Fungi</taxon>
        <taxon>Dikarya</taxon>
        <taxon>Basidiomycota</taxon>
        <taxon>Agaricomycotina</taxon>
        <taxon>Agaricomycetes</taxon>
        <taxon>Agaricomycetidae</taxon>
        <taxon>Agaricales</taxon>
        <taxon>Marasmiineae</taxon>
        <taxon>Mycenaceae</taxon>
        <taxon>Favolaschia</taxon>
    </lineage>
</organism>
<name>A0AAW0DMF0_9AGAR</name>
<feature type="compositionally biased region" description="Basic and acidic residues" evidence="1">
    <location>
        <begin position="183"/>
        <end position="197"/>
    </location>
</feature>
<dbReference type="AlphaFoldDB" id="A0AAW0DMF0"/>
<gene>
    <name evidence="2" type="ORF">R3P38DRAFT_2763059</name>
</gene>
<dbReference type="EMBL" id="JAWWNJ010000007">
    <property type="protein sequence ID" value="KAK7052723.1"/>
    <property type="molecule type" value="Genomic_DNA"/>
</dbReference>
<feature type="compositionally biased region" description="Basic residues" evidence="1">
    <location>
        <begin position="119"/>
        <end position="142"/>
    </location>
</feature>
<comment type="caution">
    <text evidence="2">The sequence shown here is derived from an EMBL/GenBank/DDBJ whole genome shotgun (WGS) entry which is preliminary data.</text>
</comment>
<keyword evidence="3" id="KW-1185">Reference proteome</keyword>
<feature type="compositionally biased region" description="Basic residues" evidence="1">
    <location>
        <begin position="12"/>
        <end position="26"/>
    </location>
</feature>
<evidence type="ECO:0000313" key="3">
    <source>
        <dbReference type="Proteomes" id="UP001362999"/>
    </source>
</evidence>
<evidence type="ECO:0000256" key="1">
    <source>
        <dbReference type="SAM" id="MobiDB-lite"/>
    </source>
</evidence>